<gene>
    <name evidence="6" type="ORF">FB4_3112</name>
</gene>
<evidence type="ECO:0000256" key="4">
    <source>
        <dbReference type="ARBA" id="ARBA00023163"/>
    </source>
</evidence>
<dbReference type="InterPro" id="IPR005119">
    <property type="entry name" value="LysR_subst-bd"/>
</dbReference>
<evidence type="ECO:0000256" key="1">
    <source>
        <dbReference type="ARBA" id="ARBA00009437"/>
    </source>
</evidence>
<sequence>MYFTEVARQGSFTKASEVLYVSQSTISKLIKNLENELGVSLFHRGPKKIVLTDAGILLFDKAIIILDTLNIINTELYNLAGTPQGNLKIGIPPMVQTLFSKTIAEFNSLYPQITIDLAEDGSRKVEQQIHEGTLDVGIVVLPTRATVDLETVTFLKDPLMLIVHANHPLATKSIVDMRELSDESFVLYRDDFALRDHILEKCKEMGFIPKVVCETAQWDFIVDIVASKLAIAFLPQTLCTKLDMELIHYLPLKNEIKPWHLAIAWKKNTYLSYATRAWLEYNFKSFGLNRSDHKKEGKDNDGEK</sequence>
<dbReference type="RefSeq" id="WP_007933758.1">
    <property type="nucleotide sequence ID" value="NZ_AKVJ01000023.1"/>
</dbReference>
<dbReference type="GO" id="GO:0003677">
    <property type="term" value="F:DNA binding"/>
    <property type="evidence" value="ECO:0007669"/>
    <property type="project" value="UniProtKB-KW"/>
</dbReference>
<organism evidence="6 7">
    <name type="scientific">Pelosinus fermentans B4</name>
    <dbReference type="NCBI Taxonomy" id="1149862"/>
    <lineage>
        <taxon>Bacteria</taxon>
        <taxon>Bacillati</taxon>
        <taxon>Bacillota</taxon>
        <taxon>Negativicutes</taxon>
        <taxon>Selenomonadales</taxon>
        <taxon>Sporomusaceae</taxon>
        <taxon>Pelosinus</taxon>
    </lineage>
</organism>
<evidence type="ECO:0000313" key="6">
    <source>
        <dbReference type="EMBL" id="EIW18702.1"/>
    </source>
</evidence>
<dbReference type="PANTHER" id="PTHR30419:SF8">
    <property type="entry name" value="NITROGEN ASSIMILATION TRANSCRIPTIONAL ACTIVATOR-RELATED"/>
    <property type="match status" value="1"/>
</dbReference>
<dbReference type="CDD" id="cd08438">
    <property type="entry name" value="PBP2_CidR"/>
    <property type="match status" value="1"/>
</dbReference>
<dbReference type="InterPro" id="IPR050950">
    <property type="entry name" value="HTH-type_LysR_regulators"/>
</dbReference>
<comment type="caution">
    <text evidence="6">The sequence shown here is derived from an EMBL/GenBank/DDBJ whole genome shotgun (WGS) entry which is preliminary data.</text>
</comment>
<evidence type="ECO:0000313" key="7">
    <source>
        <dbReference type="Proteomes" id="UP000004324"/>
    </source>
</evidence>
<dbReference type="Pfam" id="PF00126">
    <property type="entry name" value="HTH_1"/>
    <property type="match status" value="1"/>
</dbReference>
<accession>I9B0M8</accession>
<keyword evidence="4" id="KW-0804">Transcription</keyword>
<dbReference type="EMBL" id="AKVJ01000023">
    <property type="protein sequence ID" value="EIW18702.1"/>
    <property type="molecule type" value="Genomic_DNA"/>
</dbReference>
<dbReference type="Proteomes" id="UP000004324">
    <property type="component" value="Unassembled WGS sequence"/>
</dbReference>
<dbReference type="GO" id="GO:0003700">
    <property type="term" value="F:DNA-binding transcription factor activity"/>
    <property type="evidence" value="ECO:0007669"/>
    <property type="project" value="InterPro"/>
</dbReference>
<dbReference type="SUPFAM" id="SSF46785">
    <property type="entry name" value="Winged helix' DNA-binding domain"/>
    <property type="match status" value="1"/>
</dbReference>
<dbReference type="Gene3D" id="1.10.10.10">
    <property type="entry name" value="Winged helix-like DNA-binding domain superfamily/Winged helix DNA-binding domain"/>
    <property type="match status" value="1"/>
</dbReference>
<reference evidence="6 7" key="1">
    <citation type="journal article" date="2012" name="J. Bacteriol.">
        <title>Draft Genome Sequences for Two Metal-Reducing Pelosinus fermentans Strains Isolated from a Cr(VI)-Contaminated Site and for Type Strain R7.</title>
        <authorList>
            <person name="Brown S.D."/>
            <person name="Podar M."/>
            <person name="Klingeman D.M."/>
            <person name="Johnson C.M."/>
            <person name="Yang Z.K."/>
            <person name="Utturkar S.M."/>
            <person name="Land M.L."/>
            <person name="Mosher J.J."/>
            <person name="Hurt R.A.Jr."/>
            <person name="Phelps T.J."/>
            <person name="Palumbo A.V."/>
            <person name="Arkin A.P."/>
            <person name="Hazen T.C."/>
            <person name="Elias D.A."/>
        </authorList>
    </citation>
    <scope>NUCLEOTIDE SEQUENCE [LARGE SCALE GENOMIC DNA]</scope>
    <source>
        <strain evidence="6 7">B4</strain>
    </source>
</reference>
<dbReference type="SUPFAM" id="SSF53850">
    <property type="entry name" value="Periplasmic binding protein-like II"/>
    <property type="match status" value="1"/>
</dbReference>
<keyword evidence="3" id="KW-0238">DNA-binding</keyword>
<dbReference type="PRINTS" id="PR00039">
    <property type="entry name" value="HTHLYSR"/>
</dbReference>
<evidence type="ECO:0000259" key="5">
    <source>
        <dbReference type="PROSITE" id="PS50931"/>
    </source>
</evidence>
<evidence type="ECO:0000256" key="2">
    <source>
        <dbReference type="ARBA" id="ARBA00023015"/>
    </source>
</evidence>
<dbReference type="Gene3D" id="3.40.190.290">
    <property type="match status" value="1"/>
</dbReference>
<dbReference type="InterPro" id="IPR000847">
    <property type="entry name" value="LysR_HTH_N"/>
</dbReference>
<keyword evidence="7" id="KW-1185">Reference proteome</keyword>
<dbReference type="PATRIC" id="fig|1149862.3.peg.2075"/>
<dbReference type="PROSITE" id="PS50931">
    <property type="entry name" value="HTH_LYSR"/>
    <property type="match status" value="1"/>
</dbReference>
<dbReference type="Pfam" id="PF03466">
    <property type="entry name" value="LysR_substrate"/>
    <property type="match status" value="1"/>
</dbReference>
<dbReference type="GO" id="GO:0005829">
    <property type="term" value="C:cytosol"/>
    <property type="evidence" value="ECO:0007669"/>
    <property type="project" value="TreeGrafter"/>
</dbReference>
<keyword evidence="2" id="KW-0805">Transcription regulation</keyword>
<evidence type="ECO:0000256" key="3">
    <source>
        <dbReference type="ARBA" id="ARBA00023125"/>
    </source>
</evidence>
<dbReference type="InterPro" id="IPR036388">
    <property type="entry name" value="WH-like_DNA-bd_sf"/>
</dbReference>
<dbReference type="AlphaFoldDB" id="I9B0M8"/>
<protein>
    <submittedName>
        <fullName evidence="6">LysR substrate-binding protein</fullName>
    </submittedName>
</protein>
<dbReference type="FunFam" id="1.10.10.10:FF:000001">
    <property type="entry name" value="LysR family transcriptional regulator"/>
    <property type="match status" value="1"/>
</dbReference>
<proteinExistence type="inferred from homology"/>
<dbReference type="InterPro" id="IPR036390">
    <property type="entry name" value="WH_DNA-bd_sf"/>
</dbReference>
<name>I9B0M8_9FIRM</name>
<dbReference type="PANTHER" id="PTHR30419">
    <property type="entry name" value="HTH-TYPE TRANSCRIPTIONAL REGULATOR YBHD"/>
    <property type="match status" value="1"/>
</dbReference>
<comment type="similarity">
    <text evidence="1">Belongs to the LysR transcriptional regulatory family.</text>
</comment>
<feature type="domain" description="HTH lysR-type" evidence="5">
    <location>
        <begin position="1"/>
        <end position="52"/>
    </location>
</feature>